<keyword evidence="2" id="KW-1185">Reference proteome</keyword>
<name>A0A2J6R4T5_HYAVF</name>
<sequence length="160" mass="17600">MASPRLTHVFNLAAYSLPVAFPTEVNTVCNLYAAGVEGGTFSTADGKTSFDVLNASDWMTMEASGTGVAVDARVNAQGANGGLDLQYQGKLKFSAEMMEMMQGKRSGTEFGEGYYYVSPKISSRMEEFKWVNETVFLGQGRIRMRPDGKLEVSYRIYKVD</sequence>
<protein>
    <recommendedName>
        <fullName evidence="3">DUF3237 domain-containing protein</fullName>
    </recommendedName>
</protein>
<dbReference type="Pfam" id="PF11578">
    <property type="entry name" value="DUF3237"/>
    <property type="match status" value="1"/>
</dbReference>
<evidence type="ECO:0000313" key="1">
    <source>
        <dbReference type="EMBL" id="PMD33523.1"/>
    </source>
</evidence>
<proteinExistence type="predicted"/>
<organism evidence="1 2">
    <name type="scientific">Hyaloscypha variabilis (strain UAMH 11265 / GT02V1 / F)</name>
    <name type="common">Meliniomyces variabilis</name>
    <dbReference type="NCBI Taxonomy" id="1149755"/>
    <lineage>
        <taxon>Eukaryota</taxon>
        <taxon>Fungi</taxon>
        <taxon>Dikarya</taxon>
        <taxon>Ascomycota</taxon>
        <taxon>Pezizomycotina</taxon>
        <taxon>Leotiomycetes</taxon>
        <taxon>Helotiales</taxon>
        <taxon>Hyaloscyphaceae</taxon>
        <taxon>Hyaloscypha</taxon>
        <taxon>Hyaloscypha variabilis</taxon>
    </lineage>
</organism>
<gene>
    <name evidence="1" type="ORF">L207DRAFT_571648</name>
</gene>
<dbReference type="Gene3D" id="2.40.160.20">
    <property type="match status" value="1"/>
</dbReference>
<dbReference type="AlphaFoldDB" id="A0A2J6R4T5"/>
<dbReference type="Proteomes" id="UP000235786">
    <property type="component" value="Unassembled WGS sequence"/>
</dbReference>
<accession>A0A2J6R4T5</accession>
<dbReference type="EMBL" id="KZ613956">
    <property type="protein sequence ID" value="PMD33523.1"/>
    <property type="molecule type" value="Genomic_DNA"/>
</dbReference>
<reference evidence="1 2" key="1">
    <citation type="submission" date="2016-04" db="EMBL/GenBank/DDBJ databases">
        <title>A degradative enzymes factory behind the ericoid mycorrhizal symbiosis.</title>
        <authorList>
            <consortium name="DOE Joint Genome Institute"/>
            <person name="Martino E."/>
            <person name="Morin E."/>
            <person name="Grelet G."/>
            <person name="Kuo A."/>
            <person name="Kohler A."/>
            <person name="Daghino S."/>
            <person name="Barry K."/>
            <person name="Choi C."/>
            <person name="Cichocki N."/>
            <person name="Clum A."/>
            <person name="Copeland A."/>
            <person name="Hainaut M."/>
            <person name="Haridas S."/>
            <person name="Labutti K."/>
            <person name="Lindquist E."/>
            <person name="Lipzen A."/>
            <person name="Khouja H.-R."/>
            <person name="Murat C."/>
            <person name="Ohm R."/>
            <person name="Olson A."/>
            <person name="Spatafora J."/>
            <person name="Veneault-Fourrey C."/>
            <person name="Henrissat B."/>
            <person name="Grigoriev I."/>
            <person name="Martin F."/>
            <person name="Perotto S."/>
        </authorList>
    </citation>
    <scope>NUCLEOTIDE SEQUENCE [LARGE SCALE GENOMIC DNA]</scope>
    <source>
        <strain evidence="1 2">F</strain>
    </source>
</reference>
<evidence type="ECO:0008006" key="3">
    <source>
        <dbReference type="Google" id="ProtNLM"/>
    </source>
</evidence>
<dbReference type="OrthoDB" id="2544694at2759"/>
<evidence type="ECO:0000313" key="2">
    <source>
        <dbReference type="Proteomes" id="UP000235786"/>
    </source>
</evidence>